<dbReference type="Gene3D" id="1.20.1640.10">
    <property type="entry name" value="Multidrug efflux transporter AcrB transmembrane domain"/>
    <property type="match status" value="2"/>
</dbReference>
<gene>
    <name evidence="2" type="ORF">MSL71_12280</name>
</gene>
<feature type="transmembrane region" description="Helical" evidence="1">
    <location>
        <begin position="427"/>
        <end position="448"/>
    </location>
</feature>
<keyword evidence="3" id="KW-1185">Reference proteome</keyword>
<feature type="transmembrane region" description="Helical" evidence="1">
    <location>
        <begin position="904"/>
        <end position="924"/>
    </location>
</feature>
<feature type="transmembrane region" description="Helical" evidence="1">
    <location>
        <begin position="1007"/>
        <end position="1033"/>
    </location>
</feature>
<dbReference type="Pfam" id="PF00873">
    <property type="entry name" value="ACR_tran"/>
    <property type="match status" value="1"/>
</dbReference>
<dbReference type="RefSeq" id="WP_180137859.1">
    <property type="nucleotide sequence ID" value="NZ_CAADHO010000002.1"/>
</dbReference>
<evidence type="ECO:0000313" key="3">
    <source>
        <dbReference type="Proteomes" id="UP000507962"/>
    </source>
</evidence>
<dbReference type="GO" id="GO:0042910">
    <property type="term" value="F:xenobiotic transmembrane transporter activity"/>
    <property type="evidence" value="ECO:0007669"/>
    <property type="project" value="TreeGrafter"/>
</dbReference>
<evidence type="ECO:0000256" key="1">
    <source>
        <dbReference type="SAM" id="Phobius"/>
    </source>
</evidence>
<sequence length="1063" mass="113845">MKKIAEAFARNTVFANILLIIILLGGIGAAMLMIREDFPSMTLDTVTVNLAWDGASPEDTEEGISRKVEDAIDSVEGIDTYTTTSTEGSSATVITVKYGYDTEKVYDRVKNEIDQISTFPDDADNPVVNVPTVIFPVMTLGVSGEMDEKTLKTWADTIEDELTYLPEISQVEVTGTRDYQITVELSEEILRKYDLTLSDVATVISNTSLNLSGGKVKTSGEEFSVRTVGKRYSGKELADIVVVAGTGGENLTLGQLATIKDDFHQDKLAIQSQGNPMALVVVSKTELEDAITIADRVTRYVEETNRTLPPGARISILSDNTEEIRTSIGILQKNGIMGLILVFAVLWLFLDTRLAFWAGMGIPVSLAGGLAILWLTGYTINTVSLFGLIMVLGIVADDAIVVGEAVYVQRKNGAGPLAAAVNGLMEVGMPVLAAVATTVLAFVPLMHIQGTMGKVIVCLAVAVIACLVISLVECLILLPAHLSNLPDPNRQTRSRFRPMRALEAFHTRSVASMERVAEAVYRPVLISVLTHRYLAVCVAVAIALTTVGLFRGGLLKYNMFPERDGFELAAQLTFPEGTPYGVTQAAVQRIEAGMRSLAEKTDTASGAPLVKHMLTVTGQAVNSHMGSMGSTGANLGGVQVALLNASERGLHTRDICLAWEQEVGEIPGVEKLTYTSGSGGPPGGDIEIALEGDALDALTGAAGEVMERLRQIDGVFRIESDSSPGKNEIRFTLKPEARNLGITVRDLADQAFAAYFGKEAVKIQRGNDEVDVKVTYTEAERNTLESLKDLMVKSPDGTMVPVKAVADMEIRPGYSTITRTDNRRQVTVSADVDSTKLVAGEVLEELGDGFFSTLEKKWDVEVRLKGNAEKDKEAFGSLALWYPLAVLSIYMIVAAMFRSYIQPLIILLTVPFGLIGAVLGHAILGLNLSLFSVFGMVALSGVVVNDAIVLIDRINTNLGQGMPLVNAVVSGGVRRFRSVMLTSVTTVGGLLPLILETDPAAATMVPMGVSLAAGVTFATVLTLLLVPALMVVIHDGRCALARLLAPSPQDHGTQRPVHAGSDT</sequence>
<feature type="transmembrane region" description="Helical" evidence="1">
    <location>
        <begin position="383"/>
        <end position="407"/>
    </location>
</feature>
<keyword evidence="1" id="KW-0812">Transmembrane</keyword>
<dbReference type="Gene3D" id="3.30.70.1440">
    <property type="entry name" value="Multidrug efflux transporter AcrB pore domain"/>
    <property type="match status" value="1"/>
</dbReference>
<dbReference type="Proteomes" id="UP000507962">
    <property type="component" value="Unassembled WGS sequence"/>
</dbReference>
<dbReference type="GO" id="GO:0005886">
    <property type="term" value="C:plasma membrane"/>
    <property type="evidence" value="ECO:0007669"/>
    <property type="project" value="TreeGrafter"/>
</dbReference>
<dbReference type="Gene3D" id="3.30.2090.10">
    <property type="entry name" value="Multidrug efflux transporter AcrB TolC docking domain, DN and DC subdomains"/>
    <property type="match status" value="2"/>
</dbReference>
<dbReference type="PRINTS" id="PR00702">
    <property type="entry name" value="ACRIFLAVINRP"/>
</dbReference>
<feature type="transmembrane region" description="Helical" evidence="1">
    <location>
        <begin position="879"/>
        <end position="897"/>
    </location>
</feature>
<dbReference type="SUPFAM" id="SSF82866">
    <property type="entry name" value="Multidrug efflux transporter AcrB transmembrane domain"/>
    <property type="match status" value="2"/>
</dbReference>
<protein>
    <submittedName>
        <fullName evidence="2">Acriflavin resistance protein</fullName>
    </submittedName>
</protein>
<keyword evidence="1" id="KW-1133">Transmembrane helix</keyword>
<accession>A0A4U8YQT0</accession>
<feature type="transmembrane region" description="Helical" evidence="1">
    <location>
        <begin position="12"/>
        <end position="34"/>
    </location>
</feature>
<dbReference type="EMBL" id="CAADHO010000002">
    <property type="protein sequence ID" value="VFQ43593.1"/>
    <property type="molecule type" value="Genomic_DNA"/>
</dbReference>
<dbReference type="Gene3D" id="3.30.70.1320">
    <property type="entry name" value="Multidrug efflux transporter AcrB pore domain like"/>
    <property type="match status" value="1"/>
</dbReference>
<dbReference type="InterPro" id="IPR027463">
    <property type="entry name" value="AcrB_DN_DC_subdom"/>
</dbReference>
<feature type="transmembrane region" description="Helical" evidence="1">
    <location>
        <begin position="356"/>
        <end position="376"/>
    </location>
</feature>
<dbReference type="PANTHER" id="PTHR32063">
    <property type="match status" value="1"/>
</dbReference>
<organism evidence="2 3">
    <name type="scientific">Desulfoluna butyratoxydans</name>
    <dbReference type="NCBI Taxonomy" id="231438"/>
    <lineage>
        <taxon>Bacteria</taxon>
        <taxon>Pseudomonadati</taxon>
        <taxon>Thermodesulfobacteriota</taxon>
        <taxon>Desulfobacteria</taxon>
        <taxon>Desulfobacterales</taxon>
        <taxon>Desulfolunaceae</taxon>
        <taxon>Desulfoluna</taxon>
    </lineage>
</organism>
<feature type="transmembrane region" description="Helical" evidence="1">
    <location>
        <begin position="930"/>
        <end position="951"/>
    </location>
</feature>
<proteinExistence type="predicted"/>
<dbReference type="Gene3D" id="3.30.70.1430">
    <property type="entry name" value="Multidrug efflux transporter AcrB pore domain"/>
    <property type="match status" value="2"/>
</dbReference>
<dbReference type="AlphaFoldDB" id="A0A4U8YQT0"/>
<evidence type="ECO:0000313" key="2">
    <source>
        <dbReference type="EMBL" id="VFQ43593.1"/>
    </source>
</evidence>
<dbReference type="SUPFAM" id="SSF82714">
    <property type="entry name" value="Multidrug efflux transporter AcrB TolC docking domain, DN and DC subdomains"/>
    <property type="match status" value="2"/>
</dbReference>
<feature type="transmembrane region" description="Helical" evidence="1">
    <location>
        <begin position="334"/>
        <end position="350"/>
    </location>
</feature>
<name>A0A4U8YQT0_9BACT</name>
<dbReference type="PANTHER" id="PTHR32063:SF33">
    <property type="entry name" value="RND SUPERFAMILY EFFLUX PUMP PERMEASE COMPONENT"/>
    <property type="match status" value="1"/>
</dbReference>
<keyword evidence="1" id="KW-0472">Membrane</keyword>
<reference evidence="2 3" key="1">
    <citation type="submission" date="2019-03" db="EMBL/GenBank/DDBJ databases">
        <authorList>
            <person name="Nijsse B."/>
        </authorList>
    </citation>
    <scope>NUCLEOTIDE SEQUENCE [LARGE SCALE GENOMIC DNA]</scope>
    <source>
        <strain evidence="2">Desulfoluna butyratoxydans MSL71</strain>
    </source>
</reference>
<feature type="transmembrane region" description="Helical" evidence="1">
    <location>
        <begin position="455"/>
        <end position="478"/>
    </location>
</feature>
<dbReference type="SUPFAM" id="SSF82693">
    <property type="entry name" value="Multidrug efflux transporter AcrB pore domain, PN1, PN2, PC1 and PC2 subdomains"/>
    <property type="match status" value="2"/>
</dbReference>
<dbReference type="InterPro" id="IPR001036">
    <property type="entry name" value="Acrflvin-R"/>
</dbReference>